<dbReference type="NCBIfam" id="TIGR01653">
    <property type="entry name" value="lactococcin_972"/>
    <property type="match status" value="1"/>
</dbReference>
<reference evidence="2 3" key="1">
    <citation type="submission" date="2019-06" db="EMBL/GenBank/DDBJ databases">
        <title>Whole genome shotgun sequence of Cellulosimicrobium cellulans NBRC 15516.</title>
        <authorList>
            <person name="Hosoyama A."/>
            <person name="Uohara A."/>
            <person name="Ohji S."/>
            <person name="Ichikawa N."/>
        </authorList>
    </citation>
    <scope>NUCLEOTIDE SEQUENCE [LARGE SCALE GENOMIC DNA]</scope>
    <source>
        <strain evidence="2 3">NBRC 15516</strain>
    </source>
</reference>
<feature type="chain" id="PRO_5021464441" description="Lactococcin 972 family bacteriocin" evidence="1">
    <location>
        <begin position="26"/>
        <end position="96"/>
    </location>
</feature>
<protein>
    <recommendedName>
        <fullName evidence="4">Lactococcin 972 family bacteriocin</fullName>
    </recommendedName>
</protein>
<name>A0A4Y4E4N6_CELCE</name>
<dbReference type="Proteomes" id="UP000316659">
    <property type="component" value="Unassembled WGS sequence"/>
</dbReference>
<dbReference type="InterPro" id="IPR006540">
    <property type="entry name" value="Lactococcin_972"/>
</dbReference>
<evidence type="ECO:0000256" key="1">
    <source>
        <dbReference type="SAM" id="SignalP"/>
    </source>
</evidence>
<accession>A0A4Y4E4N6</accession>
<dbReference type="EMBL" id="BJNZ01000015">
    <property type="protein sequence ID" value="GED10490.1"/>
    <property type="molecule type" value="Genomic_DNA"/>
</dbReference>
<keyword evidence="1" id="KW-0732">Signal</keyword>
<evidence type="ECO:0000313" key="2">
    <source>
        <dbReference type="EMBL" id="GED10490.1"/>
    </source>
</evidence>
<comment type="caution">
    <text evidence="2">The sequence shown here is derived from an EMBL/GenBank/DDBJ whole genome shotgun (WGS) entry which is preliminary data.</text>
</comment>
<dbReference type="RefSeq" id="WP_141389949.1">
    <property type="nucleotide sequence ID" value="NZ_BJNZ01000015.1"/>
</dbReference>
<sequence>MTFRRVLTTAMVAGMVALTPAVAFAGSKVVGGGVWNYGTSGGIVYSHYHHNTACHGASVDNGKLYRVTNIRGGVWAKVGATDWPMHVDHAYWHQCG</sequence>
<dbReference type="Gene3D" id="2.60.40.2850">
    <property type="match status" value="1"/>
</dbReference>
<gene>
    <name evidence="2" type="ORF">CCE02nite_24890</name>
</gene>
<organism evidence="2 3">
    <name type="scientific">Cellulosimicrobium cellulans</name>
    <name type="common">Arthrobacter luteus</name>
    <dbReference type="NCBI Taxonomy" id="1710"/>
    <lineage>
        <taxon>Bacteria</taxon>
        <taxon>Bacillati</taxon>
        <taxon>Actinomycetota</taxon>
        <taxon>Actinomycetes</taxon>
        <taxon>Micrococcales</taxon>
        <taxon>Promicromonosporaceae</taxon>
        <taxon>Cellulosimicrobium</taxon>
    </lineage>
</organism>
<dbReference type="Pfam" id="PF09683">
    <property type="entry name" value="Lactococcin_972"/>
    <property type="match status" value="1"/>
</dbReference>
<dbReference type="AlphaFoldDB" id="A0A4Y4E4N6"/>
<evidence type="ECO:0000313" key="3">
    <source>
        <dbReference type="Proteomes" id="UP000316659"/>
    </source>
</evidence>
<feature type="signal peptide" evidence="1">
    <location>
        <begin position="1"/>
        <end position="25"/>
    </location>
</feature>
<proteinExistence type="predicted"/>
<evidence type="ECO:0008006" key="4">
    <source>
        <dbReference type="Google" id="ProtNLM"/>
    </source>
</evidence>